<accession>A0ABR3STA2</accession>
<keyword evidence="3" id="KW-1185">Reference proteome</keyword>
<proteinExistence type="predicted"/>
<name>A0ABR3STA2_9PEZI</name>
<reference evidence="2 3" key="1">
    <citation type="submission" date="2024-02" db="EMBL/GenBank/DDBJ databases">
        <title>De novo assembly and annotation of 12 fungi associated with fruit tree decline syndrome in Ontario, Canada.</title>
        <authorList>
            <person name="Sulman M."/>
            <person name="Ellouze W."/>
            <person name="Ilyukhin E."/>
        </authorList>
    </citation>
    <scope>NUCLEOTIDE SEQUENCE [LARGE SCALE GENOMIC DNA]</scope>
    <source>
        <strain evidence="2 3">M1-105</strain>
    </source>
</reference>
<dbReference type="Proteomes" id="UP001521116">
    <property type="component" value="Unassembled WGS sequence"/>
</dbReference>
<protein>
    <submittedName>
        <fullName evidence="2">Uncharacterized protein</fullName>
    </submittedName>
</protein>
<gene>
    <name evidence="2" type="ORF">SLS56_005591</name>
</gene>
<evidence type="ECO:0000256" key="1">
    <source>
        <dbReference type="SAM" id="SignalP"/>
    </source>
</evidence>
<feature type="chain" id="PRO_5047132907" evidence="1">
    <location>
        <begin position="20"/>
        <end position="461"/>
    </location>
</feature>
<evidence type="ECO:0000313" key="3">
    <source>
        <dbReference type="Proteomes" id="UP001521116"/>
    </source>
</evidence>
<comment type="caution">
    <text evidence="2">The sequence shown here is derived from an EMBL/GenBank/DDBJ whole genome shotgun (WGS) entry which is preliminary data.</text>
</comment>
<evidence type="ECO:0000313" key="2">
    <source>
        <dbReference type="EMBL" id="KAL1629148.1"/>
    </source>
</evidence>
<dbReference type="EMBL" id="JAJVDC020000057">
    <property type="protein sequence ID" value="KAL1629148.1"/>
    <property type="molecule type" value="Genomic_DNA"/>
</dbReference>
<feature type="signal peptide" evidence="1">
    <location>
        <begin position="1"/>
        <end position="19"/>
    </location>
</feature>
<organism evidence="2 3">
    <name type="scientific">Neofusicoccum ribis</name>
    <dbReference type="NCBI Taxonomy" id="45134"/>
    <lineage>
        <taxon>Eukaryota</taxon>
        <taxon>Fungi</taxon>
        <taxon>Dikarya</taxon>
        <taxon>Ascomycota</taxon>
        <taxon>Pezizomycotina</taxon>
        <taxon>Dothideomycetes</taxon>
        <taxon>Dothideomycetes incertae sedis</taxon>
        <taxon>Botryosphaeriales</taxon>
        <taxon>Botryosphaeriaceae</taxon>
        <taxon>Neofusicoccum</taxon>
    </lineage>
</organism>
<sequence>MRSSLFYVAPLCLSAAAFPALEIRQNSTGTDVDCAPNSRSGLKAECWEALNLEQYINDWVAANGTEAKCDDVGFAQCFLQFHGYSGLTCDLITSNTCPPFDTDANAKYDSNQQFYTLWNIYAVYQFFQQYSLALGQGSSLVAGTIGEIVSAVAPPVEAVASVNNMKKIFSATLGLLGLVGGLIPNGGSTAAGLIIGGLTQVLNNVDVSEKLLTQTANDRFLQLGDIEANLSDLVKDYQNALAETVQTIQRNQTYFIETCSKGGFSQGDTQRVTTSLTIQANEIYKQLQTYVLSEALKANGIVSALSEQLDPRTVAADTGEISCDAFTSGGNCNQWYYDEAEGNTYAFHNPKSPDQNYADLTNQITEKGWAAQADIHKTKDCAGKSTEFDASTISATCLSTIGFCTYNYTTTVGRPTSEFLDCENDSAWGTLCSSWVSSIALPESYLGPLLGVEHCRFQGRL</sequence>
<keyword evidence="1" id="KW-0732">Signal</keyword>